<feature type="non-terminal residue" evidence="1">
    <location>
        <position position="1"/>
    </location>
</feature>
<reference evidence="1" key="1">
    <citation type="submission" date="2015-07" db="EMBL/GenBank/DDBJ databases">
        <title>Adaptation to a free-living lifestyle via gene acquisitions in the diplomonad Trepomonas sp. PC1.</title>
        <authorList>
            <person name="Xu F."/>
            <person name="Jerlstrom-Hultqvist J."/>
            <person name="Kolisko M."/>
            <person name="Simpson A.G.B."/>
            <person name="Roger A.J."/>
            <person name="Svard S.G."/>
            <person name="Andersson J.O."/>
        </authorList>
    </citation>
    <scope>NUCLEOTIDE SEQUENCE</scope>
    <source>
        <strain evidence="1">PC1</strain>
    </source>
</reference>
<organism evidence="1">
    <name type="scientific">Trepomonas sp. PC1</name>
    <dbReference type="NCBI Taxonomy" id="1076344"/>
    <lineage>
        <taxon>Eukaryota</taxon>
        <taxon>Metamonada</taxon>
        <taxon>Diplomonadida</taxon>
        <taxon>Hexamitidae</taxon>
        <taxon>Hexamitinae</taxon>
        <taxon>Trepomonas</taxon>
    </lineage>
</organism>
<evidence type="ECO:0000313" key="1">
    <source>
        <dbReference type="EMBL" id="JAP89644.1"/>
    </source>
</evidence>
<gene>
    <name evidence="1" type="ORF">TPC1_30861</name>
</gene>
<proteinExistence type="predicted"/>
<name>A0A146K1E5_9EUKA</name>
<dbReference type="InterPro" id="IPR013083">
    <property type="entry name" value="Znf_RING/FYVE/PHD"/>
</dbReference>
<dbReference type="AlphaFoldDB" id="A0A146K1E5"/>
<dbReference type="Gene3D" id="3.30.40.10">
    <property type="entry name" value="Zinc/RING finger domain, C3HC4 (zinc finger)"/>
    <property type="match status" value="1"/>
</dbReference>
<protein>
    <submittedName>
        <fullName evidence="1">Uncharacterized protein</fullName>
    </submittedName>
</protein>
<dbReference type="EMBL" id="GDID01006962">
    <property type="protein sequence ID" value="JAP89644.1"/>
    <property type="molecule type" value="Transcribed_RNA"/>
</dbReference>
<sequence>KADLIERLKDHVLDNYVYINIQQFLCQSQIRDISLFKQKGIKFAYSQNNYAKVFEAFFCSPFNFNFPIPAAFEAAAEFNIYKKLQTNRQFTDEQLHVLKKEKVAWFLMKSIYNCKFCPYFVTASSPDSIKNNNDGLVNLNSGCGLEQIDILVFNLNDHQFVSDNEEQLRLGSGMYITYRSKKVYCSSLLNMQGTLFVPIIRNSTRLKMNKKPGFQFITAFVRSCLLLKFTMKFDIIDYSSMFQQLSRPETDLQFDKLKRLYQQDQNGFKLILKKNLELLNQNLDQYPTELILGEVQNEIDVPTTTISCIDCIQMSELTKACRGVDCTHIQCLNFASYQKQCPLCKKASEKVRLDVLTQQLINFVRRNNKGKTVKSIEIENNFFRIVKVNFQESEEHSGWFESSSETEKEEQNDEIIDIDEISETYVQKEQIKAVACEVKQKDMDEDEDTIISL</sequence>
<accession>A0A146K1E5</accession>